<protein>
    <submittedName>
        <fullName evidence="2">Uncharacterized protein</fullName>
    </submittedName>
</protein>
<dbReference type="AlphaFoldDB" id="A0A9P5XTR2"/>
<reference evidence="2" key="1">
    <citation type="submission" date="2020-11" db="EMBL/GenBank/DDBJ databases">
        <authorList>
            <consortium name="DOE Joint Genome Institute"/>
            <person name="Ahrendt S."/>
            <person name="Riley R."/>
            <person name="Andreopoulos W."/>
            <person name="Labutti K."/>
            <person name="Pangilinan J."/>
            <person name="Ruiz-Duenas F.J."/>
            <person name="Barrasa J.M."/>
            <person name="Sanchez-Garcia M."/>
            <person name="Camarero S."/>
            <person name="Miyauchi S."/>
            <person name="Serrano A."/>
            <person name="Linde D."/>
            <person name="Babiker R."/>
            <person name="Drula E."/>
            <person name="Ayuso-Fernandez I."/>
            <person name="Pacheco R."/>
            <person name="Padilla G."/>
            <person name="Ferreira P."/>
            <person name="Barriuso J."/>
            <person name="Kellner H."/>
            <person name="Castanera R."/>
            <person name="Alfaro M."/>
            <person name="Ramirez L."/>
            <person name="Pisabarro A.G."/>
            <person name="Kuo A."/>
            <person name="Tritt A."/>
            <person name="Lipzen A."/>
            <person name="He G."/>
            <person name="Yan M."/>
            <person name="Ng V."/>
            <person name="Cullen D."/>
            <person name="Martin F."/>
            <person name="Rosso M.-N."/>
            <person name="Henrissat B."/>
            <person name="Hibbett D."/>
            <person name="Martinez A.T."/>
            <person name="Grigoriev I.V."/>
        </authorList>
    </citation>
    <scope>NUCLEOTIDE SEQUENCE</scope>
    <source>
        <strain evidence="2">CBS 247.69</strain>
    </source>
</reference>
<keyword evidence="1" id="KW-1133">Transmembrane helix</keyword>
<evidence type="ECO:0000313" key="3">
    <source>
        <dbReference type="Proteomes" id="UP000807353"/>
    </source>
</evidence>
<evidence type="ECO:0000313" key="2">
    <source>
        <dbReference type="EMBL" id="KAF9456688.1"/>
    </source>
</evidence>
<dbReference type="Proteomes" id="UP000807353">
    <property type="component" value="Unassembled WGS sequence"/>
</dbReference>
<accession>A0A9P5XTR2</accession>
<dbReference type="OrthoDB" id="6500128at2759"/>
<gene>
    <name evidence="2" type="ORF">BDZ94DRAFT_1275059</name>
</gene>
<organism evidence="2 3">
    <name type="scientific">Collybia nuda</name>
    <dbReference type="NCBI Taxonomy" id="64659"/>
    <lineage>
        <taxon>Eukaryota</taxon>
        <taxon>Fungi</taxon>
        <taxon>Dikarya</taxon>
        <taxon>Basidiomycota</taxon>
        <taxon>Agaricomycotina</taxon>
        <taxon>Agaricomycetes</taxon>
        <taxon>Agaricomycetidae</taxon>
        <taxon>Agaricales</taxon>
        <taxon>Tricholomatineae</taxon>
        <taxon>Clitocybaceae</taxon>
        <taxon>Collybia</taxon>
    </lineage>
</organism>
<evidence type="ECO:0000256" key="1">
    <source>
        <dbReference type="SAM" id="Phobius"/>
    </source>
</evidence>
<feature type="transmembrane region" description="Helical" evidence="1">
    <location>
        <begin position="6"/>
        <end position="26"/>
    </location>
</feature>
<name>A0A9P5XTR2_9AGAR</name>
<keyword evidence="1" id="KW-0812">Transmembrane</keyword>
<proteinExistence type="predicted"/>
<comment type="caution">
    <text evidence="2">The sequence shown here is derived from an EMBL/GenBank/DDBJ whole genome shotgun (WGS) entry which is preliminary data.</text>
</comment>
<keyword evidence="1" id="KW-0472">Membrane</keyword>
<sequence length="63" mass="6907">MVCHNTGLRVSGLVALQAMLVMVVDLKLGKMLSIIQGYHDHAVIKKNAIGVEACLCINCWRID</sequence>
<keyword evidence="3" id="KW-1185">Reference proteome</keyword>
<dbReference type="EMBL" id="MU150409">
    <property type="protein sequence ID" value="KAF9456688.1"/>
    <property type="molecule type" value="Genomic_DNA"/>
</dbReference>